<evidence type="ECO:0000256" key="1">
    <source>
        <dbReference type="SAM" id="MobiDB-lite"/>
    </source>
</evidence>
<feature type="compositionally biased region" description="Low complexity" evidence="1">
    <location>
        <begin position="12"/>
        <end position="25"/>
    </location>
</feature>
<dbReference type="OrthoDB" id="9806565at2"/>
<name>E8R3Y8_ISOPI</name>
<sequence>MTNANTKRSWETEASTASTFTSTSPSALPGAAYDAVVVGAGPAGSVTAMGLAERGWSVALIDRATFPRSKVCGCCLNQHALSTLQTLGLADVTADAPVLDRFRLVVGGGGRLDLPLPPGRSLSRMVFDQRLIDHARRRGVHFLERTTARLEPLEPVAAPGSVASPWRRLRLRQDGEVADAEPREFLVMARVVVAADGLAGRLAADEPGMAVVTRADSRIGAGLVVDAATLGGAGPEPGQILMVLGRAGYVGLTLLEDGRVDLAAALDPQAVKRAGGVGRAVLTVLRAAGLAAPEELALAPWRGTPALTRRRRPWGRRIVAVGDAAGYVEPFTGEGMAWAVASAALVVPLLDEALRLSGYAGAAGGESDCWPAEVGPRWEALHHRLIGRRQRVCRVLSRVLRHPPAVAGVRRLAVRWPGTLRPLTQSLNHPTAPLASVAPPSGAAAASS</sequence>
<keyword evidence="4" id="KW-1185">Reference proteome</keyword>
<feature type="region of interest" description="Disordered" evidence="1">
    <location>
        <begin position="427"/>
        <end position="448"/>
    </location>
</feature>
<evidence type="ECO:0000313" key="3">
    <source>
        <dbReference type="EMBL" id="ADV63718.1"/>
    </source>
</evidence>
<accession>E8R3Y8</accession>
<organism evidence="3 4">
    <name type="scientific">Isosphaera pallida (strain ATCC 43644 / DSM 9630 / IS1B)</name>
    <dbReference type="NCBI Taxonomy" id="575540"/>
    <lineage>
        <taxon>Bacteria</taxon>
        <taxon>Pseudomonadati</taxon>
        <taxon>Planctomycetota</taxon>
        <taxon>Planctomycetia</taxon>
        <taxon>Isosphaerales</taxon>
        <taxon>Isosphaeraceae</taxon>
        <taxon>Isosphaera</taxon>
    </lineage>
</organism>
<feature type="region of interest" description="Disordered" evidence="1">
    <location>
        <begin position="1"/>
        <end position="25"/>
    </location>
</feature>
<evidence type="ECO:0000259" key="2">
    <source>
        <dbReference type="Pfam" id="PF01494"/>
    </source>
</evidence>
<dbReference type="AlphaFoldDB" id="E8R3Y8"/>
<dbReference type="Pfam" id="PF01494">
    <property type="entry name" value="FAD_binding_3"/>
    <property type="match status" value="1"/>
</dbReference>
<dbReference type="InterPro" id="IPR036188">
    <property type="entry name" value="FAD/NAD-bd_sf"/>
</dbReference>
<protein>
    <submittedName>
        <fullName evidence="3">FAD dependent oxidoreductase</fullName>
    </submittedName>
</protein>
<dbReference type="SUPFAM" id="SSF51905">
    <property type="entry name" value="FAD/NAD(P)-binding domain"/>
    <property type="match status" value="1"/>
</dbReference>
<dbReference type="STRING" id="575540.Isop_3154"/>
<feature type="compositionally biased region" description="Low complexity" evidence="1">
    <location>
        <begin position="432"/>
        <end position="448"/>
    </location>
</feature>
<reference key="1">
    <citation type="submission" date="2010-11" db="EMBL/GenBank/DDBJ databases">
        <title>The complete sequence of chromosome of Isophaera pallida ATCC 43644.</title>
        <authorList>
            <consortium name="US DOE Joint Genome Institute (JGI-PGF)"/>
            <person name="Lucas S."/>
            <person name="Copeland A."/>
            <person name="Lapidus A."/>
            <person name="Bruce D."/>
            <person name="Goodwin L."/>
            <person name="Pitluck S."/>
            <person name="Kyrpides N."/>
            <person name="Mavromatis K."/>
            <person name="Pagani I."/>
            <person name="Ivanova N."/>
            <person name="Saunders E."/>
            <person name="Brettin T."/>
            <person name="Detter J.C."/>
            <person name="Han C."/>
            <person name="Tapia R."/>
            <person name="Land M."/>
            <person name="Hauser L."/>
            <person name="Markowitz V."/>
            <person name="Cheng J.-F."/>
            <person name="Hugenholtz P."/>
            <person name="Woyke T."/>
            <person name="Wu D."/>
            <person name="Eisen J.A."/>
        </authorList>
    </citation>
    <scope>NUCLEOTIDE SEQUENCE</scope>
    <source>
        <strain>ATCC 43644</strain>
    </source>
</reference>
<dbReference type="PRINTS" id="PR00420">
    <property type="entry name" value="RNGMNOXGNASE"/>
</dbReference>
<dbReference type="HOGENOM" id="CLU_024648_5_3_0"/>
<dbReference type="KEGG" id="ipa:Isop_3154"/>
<evidence type="ECO:0000313" key="4">
    <source>
        <dbReference type="Proteomes" id="UP000008631"/>
    </source>
</evidence>
<dbReference type="GO" id="GO:0071949">
    <property type="term" value="F:FAD binding"/>
    <property type="evidence" value="ECO:0007669"/>
    <property type="project" value="InterPro"/>
</dbReference>
<gene>
    <name evidence="3" type="ordered locus">Isop_3154</name>
</gene>
<feature type="domain" description="FAD-binding" evidence="2">
    <location>
        <begin position="33"/>
        <end position="148"/>
    </location>
</feature>
<dbReference type="Gene3D" id="3.50.50.60">
    <property type="entry name" value="FAD/NAD(P)-binding domain"/>
    <property type="match status" value="1"/>
</dbReference>
<proteinExistence type="predicted"/>
<dbReference type="eggNOG" id="COG0644">
    <property type="taxonomic scope" value="Bacteria"/>
</dbReference>
<dbReference type="InterPro" id="IPR050407">
    <property type="entry name" value="Geranylgeranyl_reductase"/>
</dbReference>
<dbReference type="InterPro" id="IPR002938">
    <property type="entry name" value="FAD-bd"/>
</dbReference>
<dbReference type="PANTHER" id="PTHR42685">
    <property type="entry name" value="GERANYLGERANYL DIPHOSPHATE REDUCTASE"/>
    <property type="match status" value="1"/>
</dbReference>
<dbReference type="Proteomes" id="UP000008631">
    <property type="component" value="Chromosome"/>
</dbReference>
<dbReference type="PANTHER" id="PTHR42685:SF22">
    <property type="entry name" value="CONDITIONED MEDIUM FACTOR RECEPTOR 1"/>
    <property type="match status" value="1"/>
</dbReference>
<dbReference type="RefSeq" id="WP_013566006.1">
    <property type="nucleotide sequence ID" value="NC_014962.1"/>
</dbReference>
<reference evidence="3 4" key="2">
    <citation type="journal article" date="2011" name="Stand. Genomic Sci.">
        <title>Complete genome sequence of Isosphaera pallida type strain (IS1B).</title>
        <authorList>
            <consortium name="US DOE Joint Genome Institute (JGI-PGF)"/>
            <person name="Goker M."/>
            <person name="Cleland D."/>
            <person name="Saunders E."/>
            <person name="Lapidus A."/>
            <person name="Nolan M."/>
            <person name="Lucas S."/>
            <person name="Hammon N."/>
            <person name="Deshpande S."/>
            <person name="Cheng J.F."/>
            <person name="Tapia R."/>
            <person name="Han C."/>
            <person name="Goodwin L."/>
            <person name="Pitluck S."/>
            <person name="Liolios K."/>
            <person name="Pagani I."/>
            <person name="Ivanova N."/>
            <person name="Mavromatis K."/>
            <person name="Pati A."/>
            <person name="Chen A."/>
            <person name="Palaniappan K."/>
            <person name="Land M."/>
            <person name="Hauser L."/>
            <person name="Chang Y.J."/>
            <person name="Jeffries C.D."/>
            <person name="Detter J.C."/>
            <person name="Beck B."/>
            <person name="Woyke T."/>
            <person name="Bristow J."/>
            <person name="Eisen J.A."/>
            <person name="Markowitz V."/>
            <person name="Hugenholtz P."/>
            <person name="Kyrpides N.C."/>
            <person name="Klenk H.P."/>
        </authorList>
    </citation>
    <scope>NUCLEOTIDE SEQUENCE [LARGE SCALE GENOMIC DNA]</scope>
    <source>
        <strain evidence="4">ATCC 43644 / DSM 9630 / IS1B</strain>
    </source>
</reference>
<dbReference type="EMBL" id="CP002353">
    <property type="protein sequence ID" value="ADV63718.1"/>
    <property type="molecule type" value="Genomic_DNA"/>
</dbReference>
<dbReference type="InParanoid" id="E8R3Y8"/>